<keyword evidence="13" id="KW-1185">Reference proteome</keyword>
<evidence type="ECO:0000256" key="9">
    <source>
        <dbReference type="ARBA" id="ARBA00023180"/>
    </source>
</evidence>
<dbReference type="GO" id="GO:0045513">
    <property type="term" value="F:interleukin-27 binding"/>
    <property type="evidence" value="ECO:0007669"/>
    <property type="project" value="Ensembl"/>
</dbReference>
<evidence type="ECO:0000256" key="10">
    <source>
        <dbReference type="ARBA" id="ARBA00047077"/>
    </source>
</evidence>
<dbReference type="GO" id="GO:0001916">
    <property type="term" value="P:positive regulation of T cell mediated cytotoxicity"/>
    <property type="evidence" value="ECO:0007669"/>
    <property type="project" value="Ensembl"/>
</dbReference>
<evidence type="ECO:0000256" key="4">
    <source>
        <dbReference type="ARBA" id="ARBA00022514"/>
    </source>
</evidence>
<dbReference type="GO" id="GO:0098586">
    <property type="term" value="P:cellular response to virus"/>
    <property type="evidence" value="ECO:0007669"/>
    <property type="project" value="Ensembl"/>
</dbReference>
<sequence>MRGELSVHLLQRGSSQVCSAVSALDHAGAAPSAPEPPRPPCLTGAGVFSVTPLSFSFSSQARKTLEFYSCSAEEVDHEDITKDRSSTVQACLPRELAQVQRLPPGAGQPPAASRTLCLSSIYEDLKMYQVELKTINAKLLMDPKRQISLDEDLLAAVDGLMQALNVNHETVPQRPSFEAPDFYRTKTKLCVLLHALRIRAVTIDRVMSYLNSS</sequence>
<dbReference type="InterPro" id="IPR004281">
    <property type="entry name" value="IL-12_alpha"/>
</dbReference>
<evidence type="ECO:0000256" key="3">
    <source>
        <dbReference type="ARBA" id="ARBA00014463"/>
    </source>
</evidence>
<dbReference type="GO" id="GO:0051135">
    <property type="term" value="P:positive regulation of NK T cell activation"/>
    <property type="evidence" value="ECO:0007669"/>
    <property type="project" value="Ensembl"/>
</dbReference>
<dbReference type="GO" id="GO:0005125">
    <property type="term" value="F:cytokine activity"/>
    <property type="evidence" value="ECO:0007669"/>
    <property type="project" value="UniProtKB-KW"/>
</dbReference>
<dbReference type="InterPro" id="IPR009079">
    <property type="entry name" value="4_helix_cytokine-like_core"/>
</dbReference>
<dbReference type="GO" id="GO:0002860">
    <property type="term" value="P:positive regulation of natural killer cell mediated cytotoxicity directed against tumor cell target"/>
    <property type="evidence" value="ECO:0007669"/>
    <property type="project" value="Ensembl"/>
</dbReference>
<dbReference type="GeneTree" id="ENSGT00390000016906"/>
<dbReference type="GO" id="GO:1903588">
    <property type="term" value="P:negative regulation of blood vessel endothelial cell proliferation involved in sprouting angiogenesis"/>
    <property type="evidence" value="ECO:0007669"/>
    <property type="project" value="Ensembl"/>
</dbReference>
<keyword evidence="7 11" id="KW-0339">Growth factor</keyword>
<dbReference type="OrthoDB" id="9893660at2759"/>
<comment type="similarity">
    <text evidence="2 11">Belongs to the IL-6 superfamily.</text>
</comment>
<name>A0A8D2JLD5_SCIVU</name>
<evidence type="ECO:0000313" key="13">
    <source>
        <dbReference type="Proteomes" id="UP000694564"/>
    </source>
</evidence>
<dbReference type="GO" id="GO:0050830">
    <property type="term" value="P:defense response to Gram-positive bacterium"/>
    <property type="evidence" value="ECO:0007669"/>
    <property type="project" value="Ensembl"/>
</dbReference>
<evidence type="ECO:0000256" key="6">
    <source>
        <dbReference type="ARBA" id="ARBA00022729"/>
    </source>
</evidence>
<dbReference type="SUPFAM" id="SSF47266">
    <property type="entry name" value="4-helical cytokines"/>
    <property type="match status" value="1"/>
</dbReference>
<evidence type="ECO:0000256" key="5">
    <source>
        <dbReference type="ARBA" id="ARBA00022525"/>
    </source>
</evidence>
<comment type="subcellular location">
    <subcellularLocation>
        <location evidence="1 11">Secreted</location>
    </subcellularLocation>
</comment>
<dbReference type="GO" id="GO:0035722">
    <property type="term" value="P:interleukin-12-mediated signaling pathway"/>
    <property type="evidence" value="ECO:0007669"/>
    <property type="project" value="Ensembl"/>
</dbReference>
<organism evidence="12 13">
    <name type="scientific">Sciurus vulgaris</name>
    <name type="common">Eurasian red squirrel</name>
    <dbReference type="NCBI Taxonomy" id="55149"/>
    <lineage>
        <taxon>Eukaryota</taxon>
        <taxon>Metazoa</taxon>
        <taxon>Chordata</taxon>
        <taxon>Craniata</taxon>
        <taxon>Vertebrata</taxon>
        <taxon>Euteleostomi</taxon>
        <taxon>Mammalia</taxon>
        <taxon>Eutheria</taxon>
        <taxon>Euarchontoglires</taxon>
        <taxon>Glires</taxon>
        <taxon>Rodentia</taxon>
        <taxon>Sciuromorpha</taxon>
        <taxon>Sciuridae</taxon>
        <taxon>Sciurinae</taxon>
        <taxon>Sciurini</taxon>
        <taxon>Sciurus</taxon>
    </lineage>
</organism>
<dbReference type="Ensembl" id="ENSSVLT00005020319.1">
    <property type="protein sequence ID" value="ENSSVLP00005018254.1"/>
    <property type="gene ID" value="ENSSVLG00005014635.1"/>
</dbReference>
<dbReference type="Gene3D" id="1.20.1250.10">
    <property type="match status" value="1"/>
</dbReference>
<keyword evidence="5 11" id="KW-0964">Secreted</keyword>
<dbReference type="GO" id="GO:0097191">
    <property type="term" value="P:extrinsic apoptotic signaling pathway"/>
    <property type="evidence" value="ECO:0007669"/>
    <property type="project" value="Ensembl"/>
</dbReference>
<dbReference type="Proteomes" id="UP000694564">
    <property type="component" value="Chromosome 10"/>
</dbReference>
<dbReference type="GO" id="GO:0005143">
    <property type="term" value="F:interleukin-12 receptor binding"/>
    <property type="evidence" value="ECO:0007669"/>
    <property type="project" value="InterPro"/>
</dbReference>
<keyword evidence="8 11" id="KW-1015">Disulfide bond</keyword>
<evidence type="ECO:0000256" key="7">
    <source>
        <dbReference type="ARBA" id="ARBA00023030"/>
    </source>
</evidence>
<dbReference type="GO" id="GO:0034393">
    <property type="term" value="P:positive regulation of smooth muscle cell apoptotic process"/>
    <property type="evidence" value="ECO:0007669"/>
    <property type="project" value="Ensembl"/>
</dbReference>
<reference evidence="12" key="2">
    <citation type="submission" date="2025-09" db="UniProtKB">
        <authorList>
            <consortium name="Ensembl"/>
        </authorList>
    </citation>
    <scope>IDENTIFICATION</scope>
</reference>
<dbReference type="InterPro" id="IPR050676">
    <property type="entry name" value="IL-12"/>
</dbReference>
<keyword evidence="4 11" id="KW-0202">Cytokine</keyword>
<dbReference type="GO" id="GO:0032700">
    <property type="term" value="P:negative regulation of interleukin-17 production"/>
    <property type="evidence" value="ECO:0007669"/>
    <property type="project" value="Ensembl"/>
</dbReference>
<dbReference type="GO" id="GO:1900747">
    <property type="term" value="P:negative regulation of vascular endothelial growth factor signaling pathway"/>
    <property type="evidence" value="ECO:0007669"/>
    <property type="project" value="Ensembl"/>
</dbReference>
<gene>
    <name evidence="11 12" type="primary">IL12A</name>
</gene>
<protein>
    <recommendedName>
        <fullName evidence="3 11">Interleukin-12 subunit alpha</fullName>
        <shortName evidence="11">IL-12A</shortName>
    </recommendedName>
</protein>
<dbReference type="GO" id="GO:0046982">
    <property type="term" value="F:protein heterodimerization activity"/>
    <property type="evidence" value="ECO:0007669"/>
    <property type="project" value="Ensembl"/>
</dbReference>
<dbReference type="PANTHER" id="PTHR48485">
    <property type="entry name" value="INTERLEUKIN-12 SUBUNIT BETA-RELATED"/>
    <property type="match status" value="1"/>
</dbReference>
<dbReference type="Pfam" id="PF03039">
    <property type="entry name" value="IL12"/>
    <property type="match status" value="1"/>
</dbReference>
<dbReference type="GO" id="GO:0043514">
    <property type="term" value="C:interleukin-12 complex"/>
    <property type="evidence" value="ECO:0007669"/>
    <property type="project" value="Ensembl"/>
</dbReference>
<dbReference type="GO" id="GO:0045063">
    <property type="term" value="P:T-helper 1 cell differentiation"/>
    <property type="evidence" value="ECO:0007669"/>
    <property type="project" value="Ensembl"/>
</dbReference>
<dbReference type="GO" id="GO:0050709">
    <property type="term" value="P:negative regulation of protein secretion"/>
    <property type="evidence" value="ECO:0007669"/>
    <property type="project" value="Ensembl"/>
</dbReference>
<evidence type="ECO:0000313" key="12">
    <source>
        <dbReference type="Ensembl" id="ENSSVLP00005018254.1"/>
    </source>
</evidence>
<dbReference type="GO" id="GO:0010224">
    <property type="term" value="P:response to UV-B"/>
    <property type="evidence" value="ECO:0007669"/>
    <property type="project" value="Ensembl"/>
</dbReference>
<comment type="subunit">
    <text evidence="11">Heterodimer with IL12B; disulfide-linked. The heterodimer is known as interleukin IL-12.</text>
</comment>
<dbReference type="GO" id="GO:0016477">
    <property type="term" value="P:cell migration"/>
    <property type="evidence" value="ECO:0007669"/>
    <property type="project" value="Ensembl"/>
</dbReference>
<dbReference type="GO" id="GO:0032496">
    <property type="term" value="P:response to lipopolysaccharide"/>
    <property type="evidence" value="ECO:0007669"/>
    <property type="project" value="Ensembl"/>
</dbReference>
<evidence type="ECO:0000256" key="11">
    <source>
        <dbReference type="RuleBase" id="RU363133"/>
    </source>
</evidence>
<dbReference type="GO" id="GO:0032729">
    <property type="term" value="P:positive regulation of type II interferon production"/>
    <property type="evidence" value="ECO:0007669"/>
    <property type="project" value="Ensembl"/>
</dbReference>
<evidence type="ECO:0000256" key="8">
    <source>
        <dbReference type="ARBA" id="ARBA00023157"/>
    </source>
</evidence>
<dbReference type="GO" id="GO:0032816">
    <property type="term" value="P:positive regulation of natural killer cell activation"/>
    <property type="evidence" value="ECO:0007669"/>
    <property type="project" value="Ensembl"/>
</dbReference>
<evidence type="ECO:0000256" key="2">
    <source>
        <dbReference type="ARBA" id="ARBA00007432"/>
    </source>
</evidence>
<dbReference type="GO" id="GO:0008083">
    <property type="term" value="F:growth factor activity"/>
    <property type="evidence" value="ECO:0007669"/>
    <property type="project" value="UniProtKB-KW"/>
</dbReference>
<dbReference type="GO" id="GO:0050671">
    <property type="term" value="P:positive regulation of lymphocyte proliferation"/>
    <property type="evidence" value="ECO:0007669"/>
    <property type="project" value="Ensembl"/>
</dbReference>
<dbReference type="PANTHER" id="PTHR48485:SF1">
    <property type="entry name" value="INTERLEUKIN-12 SUBUNIT ALPHA"/>
    <property type="match status" value="1"/>
</dbReference>
<dbReference type="GO" id="GO:0042163">
    <property type="term" value="F:interleukin-12 beta subunit binding"/>
    <property type="evidence" value="ECO:0007669"/>
    <property type="project" value="Ensembl"/>
</dbReference>
<comment type="subunit">
    <text evidence="10">Heterodimer with IL12B; disulfide-linked. This heterodimer is known as interleukin IL-12. Heterodimer with EBI3/IL27B; not disulfide-linked. This heterodimer is known as interleukin IL-35. Interacts with NBR1; this interaction promotes IL-12 secretion.</text>
</comment>
<comment type="function">
    <text evidence="11">Heterodimerizes with IL12B to form the IL-12 cytokine or with EBI3/IL27B to form the IL-35 cytokine. IL-12 is primarily produced by professional antigen-presenting cells (APCs) such as B-cells and dendritic cells (DCs) as well as macrophages and granulocytes and regulates T-cell and natural killer-cell responses, induces the production of interferon-gamma (IFN-gamma), favors the differentiation of T-helper 1 (Th1) cells and is an important link between innate resistance and adaptive immunity. Mechanistically, exerts its biological effects through a receptor composed of IL12R1 and IL12R2 subunits. Binding to the receptor results in the rapid tyrosine phosphorylation of a number of cellular substrates including the JAK family kinases TYK2 and JAK2. In turn, recruited STAT4 gets phosphorylated and translocates to the nucleus where it regulates cytokine/growth factor responsive genes. As part of IL-35, plays essential roles in maintaining the immune homeostasis of the liver microenvironment and functions also as an immune-suppressive cytokine. Mediates biological events through unconventional receptors composed of IL12RB2 and gp130/IL6ST heterodimers or homodimers. Signaling requires the transcription factors STAT1 and STAT4, which form a unique heterodimer that binds to distinct DNA sites.</text>
</comment>
<evidence type="ECO:0000256" key="1">
    <source>
        <dbReference type="ARBA" id="ARBA00004613"/>
    </source>
</evidence>
<keyword evidence="6" id="KW-0732">Signal</keyword>
<proteinExistence type="inferred from homology"/>
<dbReference type="GO" id="GO:0048662">
    <property type="term" value="P:negative regulation of smooth muscle cell proliferation"/>
    <property type="evidence" value="ECO:0007669"/>
    <property type="project" value="Ensembl"/>
</dbReference>
<dbReference type="AlphaFoldDB" id="A0A8D2JLD5"/>
<accession>A0A8D2JLD5</accession>
<dbReference type="GO" id="GO:2000510">
    <property type="term" value="P:positive regulation of dendritic cell chemotaxis"/>
    <property type="evidence" value="ECO:0007669"/>
    <property type="project" value="Ensembl"/>
</dbReference>
<reference evidence="12" key="1">
    <citation type="submission" date="2025-08" db="UniProtKB">
        <authorList>
            <consortium name="Ensembl"/>
        </authorList>
    </citation>
    <scope>IDENTIFICATION</scope>
</reference>
<keyword evidence="9" id="KW-0325">Glycoprotein</keyword>